<sequence length="409" mass="45870">MKLLLLIFCLLLLGSVYCLGNVKPQKRSFSVKIYRRSTKTIVNRVITANLTNHENKYWIGDLCIGAPPQCFKMIFDTGSSDLWVPSTRCSTEDCAGLIGRFDSSKSSTFRRLRNHTNFEIMYGDGTSVSGFMSVDSVSINGLTIERQRFSEITSASNMNTADTSGICGLGFFSSSHGRIPPIIFNLWHQKLIDQPIVSFWLDPNLQHPRGGEISFGGVNSKLFEGEMIYANLTKRQRQDWQIHLDGIKIGGLDLCPGGCEAIIDSGTTMIIGPSLKVRHFRAWIPNYDEKESTFNCSYRSSMPNIVFIVGGKSLILTAAQYIRTTIDSKNNNDTVCYTTVQGGYGINVYDAYQWILGDAFMSYYYTTFDLDKKRIGFAKSISNTAIDYGLEHCMRALIFITLTSIIILR</sequence>
<evidence type="ECO:0000256" key="8">
    <source>
        <dbReference type="SAM" id="SignalP"/>
    </source>
</evidence>
<dbReference type="EMBL" id="CAJNYV010001103">
    <property type="protein sequence ID" value="CAF3404575.1"/>
    <property type="molecule type" value="Genomic_DNA"/>
</dbReference>
<evidence type="ECO:0000256" key="3">
    <source>
        <dbReference type="ARBA" id="ARBA00022750"/>
    </source>
</evidence>
<evidence type="ECO:0000256" key="2">
    <source>
        <dbReference type="ARBA" id="ARBA00022670"/>
    </source>
</evidence>
<keyword evidence="6" id="KW-1015">Disulfide bond</keyword>
<evidence type="ECO:0000256" key="6">
    <source>
        <dbReference type="PIRSR" id="PIRSR601461-2"/>
    </source>
</evidence>
<accession>A0A818AJW3</accession>
<dbReference type="GO" id="GO:0004190">
    <property type="term" value="F:aspartic-type endopeptidase activity"/>
    <property type="evidence" value="ECO:0007669"/>
    <property type="project" value="UniProtKB-KW"/>
</dbReference>
<proteinExistence type="inferred from homology"/>
<feature type="disulfide bond" evidence="6">
    <location>
        <begin position="255"/>
        <end position="259"/>
    </location>
</feature>
<dbReference type="InterPro" id="IPR001969">
    <property type="entry name" value="Aspartic_peptidase_AS"/>
</dbReference>
<organism evidence="10 11">
    <name type="scientific">Rotaria socialis</name>
    <dbReference type="NCBI Taxonomy" id="392032"/>
    <lineage>
        <taxon>Eukaryota</taxon>
        <taxon>Metazoa</taxon>
        <taxon>Spiralia</taxon>
        <taxon>Gnathifera</taxon>
        <taxon>Rotifera</taxon>
        <taxon>Eurotatoria</taxon>
        <taxon>Bdelloidea</taxon>
        <taxon>Philodinida</taxon>
        <taxon>Philodinidae</taxon>
        <taxon>Rotaria</taxon>
    </lineage>
</organism>
<keyword evidence="2 7" id="KW-0645">Protease</keyword>
<evidence type="ECO:0000256" key="4">
    <source>
        <dbReference type="ARBA" id="ARBA00022801"/>
    </source>
</evidence>
<dbReference type="AlphaFoldDB" id="A0A818AJW3"/>
<dbReference type="Proteomes" id="UP000663865">
    <property type="component" value="Unassembled WGS sequence"/>
</dbReference>
<dbReference type="Gene3D" id="2.40.70.10">
    <property type="entry name" value="Acid Proteases"/>
    <property type="match status" value="2"/>
</dbReference>
<dbReference type="InterPro" id="IPR001461">
    <property type="entry name" value="Aspartic_peptidase_A1"/>
</dbReference>
<keyword evidence="4 7" id="KW-0378">Hydrolase</keyword>
<feature type="signal peptide" evidence="8">
    <location>
        <begin position="1"/>
        <end position="18"/>
    </location>
</feature>
<feature type="active site" evidence="5">
    <location>
        <position position="76"/>
    </location>
</feature>
<dbReference type="PROSITE" id="PS00141">
    <property type="entry name" value="ASP_PROTEASE"/>
    <property type="match status" value="2"/>
</dbReference>
<feature type="disulfide bond" evidence="6">
    <location>
        <begin position="296"/>
        <end position="336"/>
    </location>
</feature>
<evidence type="ECO:0000313" key="11">
    <source>
        <dbReference type="Proteomes" id="UP000663865"/>
    </source>
</evidence>
<dbReference type="FunFam" id="2.40.70.10:FF:000115">
    <property type="entry name" value="Lysosomal aspartic protease"/>
    <property type="match status" value="1"/>
</dbReference>
<comment type="similarity">
    <text evidence="1 7">Belongs to the peptidase A1 family.</text>
</comment>
<dbReference type="PRINTS" id="PR00792">
    <property type="entry name" value="PEPSIN"/>
</dbReference>
<evidence type="ECO:0000313" key="10">
    <source>
        <dbReference type="EMBL" id="CAF3404575.1"/>
    </source>
</evidence>
<evidence type="ECO:0000256" key="7">
    <source>
        <dbReference type="RuleBase" id="RU000454"/>
    </source>
</evidence>
<evidence type="ECO:0000256" key="1">
    <source>
        <dbReference type="ARBA" id="ARBA00007447"/>
    </source>
</evidence>
<feature type="chain" id="PRO_5033053391" description="Peptidase A1 domain-containing protein" evidence="8">
    <location>
        <begin position="19"/>
        <end position="409"/>
    </location>
</feature>
<dbReference type="GO" id="GO:0006508">
    <property type="term" value="P:proteolysis"/>
    <property type="evidence" value="ECO:0007669"/>
    <property type="project" value="UniProtKB-KW"/>
</dbReference>
<keyword evidence="3 7" id="KW-0064">Aspartyl protease</keyword>
<reference evidence="10" key="1">
    <citation type="submission" date="2021-02" db="EMBL/GenBank/DDBJ databases">
        <authorList>
            <person name="Nowell W R."/>
        </authorList>
    </citation>
    <scope>NUCLEOTIDE SEQUENCE</scope>
</reference>
<dbReference type="Pfam" id="PF00026">
    <property type="entry name" value="Asp"/>
    <property type="match status" value="1"/>
</dbReference>
<dbReference type="InterPro" id="IPR021109">
    <property type="entry name" value="Peptidase_aspartic_dom_sf"/>
</dbReference>
<dbReference type="PANTHER" id="PTHR47966">
    <property type="entry name" value="BETA-SITE APP-CLEAVING ENZYME, ISOFORM A-RELATED"/>
    <property type="match status" value="1"/>
</dbReference>
<feature type="domain" description="Peptidase A1" evidence="9">
    <location>
        <begin position="58"/>
        <end position="378"/>
    </location>
</feature>
<feature type="active site" evidence="5">
    <location>
        <position position="264"/>
    </location>
</feature>
<dbReference type="PANTHER" id="PTHR47966:SF51">
    <property type="entry name" value="BETA-SITE APP-CLEAVING ENZYME, ISOFORM A-RELATED"/>
    <property type="match status" value="1"/>
</dbReference>
<keyword evidence="8" id="KW-0732">Signal</keyword>
<dbReference type="PROSITE" id="PS51767">
    <property type="entry name" value="PEPTIDASE_A1"/>
    <property type="match status" value="1"/>
</dbReference>
<comment type="caution">
    <text evidence="10">The sequence shown here is derived from an EMBL/GenBank/DDBJ whole genome shotgun (WGS) entry which is preliminary data.</text>
</comment>
<dbReference type="InterPro" id="IPR033121">
    <property type="entry name" value="PEPTIDASE_A1"/>
</dbReference>
<gene>
    <name evidence="10" type="ORF">KIK155_LOCUS8441</name>
</gene>
<evidence type="ECO:0000259" key="9">
    <source>
        <dbReference type="PROSITE" id="PS51767"/>
    </source>
</evidence>
<name>A0A818AJW3_9BILA</name>
<protein>
    <recommendedName>
        <fullName evidence="9">Peptidase A1 domain-containing protein</fullName>
    </recommendedName>
</protein>
<dbReference type="SUPFAM" id="SSF50630">
    <property type="entry name" value="Acid proteases"/>
    <property type="match status" value="1"/>
</dbReference>
<evidence type="ECO:0000256" key="5">
    <source>
        <dbReference type="PIRSR" id="PIRSR601461-1"/>
    </source>
</evidence>